<evidence type="ECO:0000256" key="3">
    <source>
        <dbReference type="SAM" id="Phobius"/>
    </source>
</evidence>
<name>A0AAJ0F4H8_9PEZI</name>
<comment type="caution">
    <text evidence="4">The sequence shown here is derived from an EMBL/GenBank/DDBJ whole genome shotgun (WGS) entry which is preliminary data.</text>
</comment>
<gene>
    <name evidence="4" type="ORF">QBC47DRAFT_42484</name>
</gene>
<reference evidence="4" key="1">
    <citation type="submission" date="2023-06" db="EMBL/GenBank/DDBJ databases">
        <title>Genome-scale phylogeny and comparative genomics of the fungal order Sordariales.</title>
        <authorList>
            <consortium name="Lawrence Berkeley National Laboratory"/>
            <person name="Hensen N."/>
            <person name="Bonometti L."/>
            <person name="Westerberg I."/>
            <person name="Brannstrom I.O."/>
            <person name="Guillou S."/>
            <person name="Cros-Aarteil S."/>
            <person name="Calhoun S."/>
            <person name="Haridas S."/>
            <person name="Kuo A."/>
            <person name="Mondo S."/>
            <person name="Pangilinan J."/>
            <person name="Riley R."/>
            <person name="Labutti K."/>
            <person name="Andreopoulos B."/>
            <person name="Lipzen A."/>
            <person name="Chen C."/>
            <person name="Yanf M."/>
            <person name="Daum C."/>
            <person name="Ng V."/>
            <person name="Clum A."/>
            <person name="Steindorff A."/>
            <person name="Ohm R."/>
            <person name="Martin F."/>
            <person name="Silar P."/>
            <person name="Natvig D."/>
            <person name="Lalanne C."/>
            <person name="Gautier V."/>
            <person name="Ament-Velasquez S.L."/>
            <person name="Kruys A."/>
            <person name="Hutchinson M.I."/>
            <person name="Powell A.J."/>
            <person name="Barry K."/>
            <person name="Miller A.N."/>
            <person name="Grigoriev I.V."/>
            <person name="Debuchy R."/>
            <person name="Gladieux P."/>
            <person name="Thoren M.H."/>
            <person name="Johannesson H."/>
        </authorList>
    </citation>
    <scope>NUCLEOTIDE SEQUENCE</scope>
    <source>
        <strain evidence="4">PSN4</strain>
    </source>
</reference>
<dbReference type="Proteomes" id="UP001239445">
    <property type="component" value="Unassembled WGS sequence"/>
</dbReference>
<protein>
    <submittedName>
        <fullName evidence="4">Uncharacterized protein</fullName>
    </submittedName>
</protein>
<keyword evidence="3" id="KW-1133">Transmembrane helix</keyword>
<keyword evidence="3" id="KW-0472">Membrane</keyword>
<evidence type="ECO:0000256" key="1">
    <source>
        <dbReference type="SAM" id="Coils"/>
    </source>
</evidence>
<feature type="coiled-coil region" evidence="1">
    <location>
        <begin position="63"/>
        <end position="90"/>
    </location>
</feature>
<keyword evidence="1" id="KW-0175">Coiled coil</keyword>
<dbReference type="EMBL" id="MU839837">
    <property type="protein sequence ID" value="KAK1753387.1"/>
    <property type="molecule type" value="Genomic_DNA"/>
</dbReference>
<feature type="transmembrane region" description="Helical" evidence="3">
    <location>
        <begin position="289"/>
        <end position="312"/>
    </location>
</feature>
<proteinExistence type="predicted"/>
<dbReference type="AlphaFoldDB" id="A0AAJ0F4H8"/>
<evidence type="ECO:0000313" key="5">
    <source>
        <dbReference type="Proteomes" id="UP001239445"/>
    </source>
</evidence>
<accession>A0AAJ0F4H8</accession>
<evidence type="ECO:0000256" key="2">
    <source>
        <dbReference type="SAM" id="MobiDB-lite"/>
    </source>
</evidence>
<feature type="region of interest" description="Disordered" evidence="2">
    <location>
        <begin position="1"/>
        <end position="24"/>
    </location>
</feature>
<organism evidence="4 5">
    <name type="scientific">Echria macrotheca</name>
    <dbReference type="NCBI Taxonomy" id="438768"/>
    <lineage>
        <taxon>Eukaryota</taxon>
        <taxon>Fungi</taxon>
        <taxon>Dikarya</taxon>
        <taxon>Ascomycota</taxon>
        <taxon>Pezizomycotina</taxon>
        <taxon>Sordariomycetes</taxon>
        <taxon>Sordariomycetidae</taxon>
        <taxon>Sordariales</taxon>
        <taxon>Schizotheciaceae</taxon>
        <taxon>Echria</taxon>
    </lineage>
</organism>
<feature type="transmembrane region" description="Helical" evidence="3">
    <location>
        <begin position="262"/>
        <end position="283"/>
    </location>
</feature>
<sequence>MAITTEYHPNKFRDRPPSSWPYRSGSDLESYVSVGWSPANPAASQWSARAFGLPRPRTDEERLRDLLNQVQSLEAQYRELAKERDLIERKFVIESQQTIQVAASSILDLVNVIAALDSQLLVWYSGKRKPLRIMMKPLKLLGRDRDVDTLVRKNVDVIAERANMASGVLHGWANLCQTNLKEVQVLHLKTNDFIHTGVHGVQLEAEELTLSHRRKKEDLQLQIDQTNVDIEGVSSQERRSEFMVRRLQEQAREAAKASKRTGWFGGLSILSSVAIAITCVFVPPVGIAAAATAAGAGLLAGGIGGLSIANSVDHNNASSRFRAEAAGYNARVRSLQNQASTLRSQITSIESSMARHDSSIRAIAQVDEGCQLLHGQTSRFIGELVSAQDRILTGVLRIKTIAAGLHMSNYGRTRLKLLEDVRVMVSSCVAVAGDSGGGQLLLTGDWTSIQTGLNGLENNSLQVSRIMRKCSI</sequence>
<evidence type="ECO:0000313" key="4">
    <source>
        <dbReference type="EMBL" id="KAK1753387.1"/>
    </source>
</evidence>
<keyword evidence="3" id="KW-0812">Transmembrane</keyword>
<keyword evidence="5" id="KW-1185">Reference proteome</keyword>